<dbReference type="InterPro" id="IPR003593">
    <property type="entry name" value="AAA+_ATPase"/>
</dbReference>
<evidence type="ECO:0000313" key="8">
    <source>
        <dbReference type="EMBL" id="SBT41785.1"/>
    </source>
</evidence>
<comment type="similarity">
    <text evidence="2">Belongs to the ABC transporter superfamily.</text>
</comment>
<dbReference type="PRINTS" id="PR00364">
    <property type="entry name" value="DISEASERSIST"/>
</dbReference>
<accession>A0A1A8ZD20</accession>
<protein>
    <submittedName>
        <fullName evidence="8">ABC-2 type transport system ATP-binding protein</fullName>
    </submittedName>
</protein>
<dbReference type="Gene3D" id="3.40.50.300">
    <property type="entry name" value="P-loop containing nucleotide triphosphate hydrolases"/>
    <property type="match status" value="1"/>
</dbReference>
<dbReference type="AlphaFoldDB" id="A0A1A8ZD20"/>
<organism evidence="8 9">
    <name type="scientific">Micromonospora auratinigra</name>
    <dbReference type="NCBI Taxonomy" id="261654"/>
    <lineage>
        <taxon>Bacteria</taxon>
        <taxon>Bacillati</taxon>
        <taxon>Actinomycetota</taxon>
        <taxon>Actinomycetes</taxon>
        <taxon>Micromonosporales</taxon>
        <taxon>Micromonosporaceae</taxon>
        <taxon>Micromonospora</taxon>
    </lineage>
</organism>
<dbReference type="Proteomes" id="UP000199385">
    <property type="component" value="Chromosome I"/>
</dbReference>
<dbReference type="SMART" id="SM00382">
    <property type="entry name" value="AAA"/>
    <property type="match status" value="1"/>
</dbReference>
<dbReference type="EMBL" id="LT594323">
    <property type="protein sequence ID" value="SBT41785.1"/>
    <property type="molecule type" value="Genomic_DNA"/>
</dbReference>
<dbReference type="PATRIC" id="fig|261654.4.peg.1771"/>
<evidence type="ECO:0000256" key="2">
    <source>
        <dbReference type="ARBA" id="ARBA00005417"/>
    </source>
</evidence>
<evidence type="ECO:0000256" key="1">
    <source>
        <dbReference type="ARBA" id="ARBA00004202"/>
    </source>
</evidence>
<evidence type="ECO:0000256" key="4">
    <source>
        <dbReference type="ARBA" id="ARBA00022741"/>
    </source>
</evidence>
<dbReference type="GO" id="GO:0016887">
    <property type="term" value="F:ATP hydrolysis activity"/>
    <property type="evidence" value="ECO:0007669"/>
    <property type="project" value="InterPro"/>
</dbReference>
<comment type="subcellular location">
    <subcellularLocation>
        <location evidence="1">Cell membrane</location>
        <topology evidence="1">Peripheral membrane protein</topology>
    </subcellularLocation>
</comment>
<keyword evidence="3" id="KW-0813">Transport</keyword>
<reference evidence="9" key="1">
    <citation type="submission" date="2016-06" db="EMBL/GenBank/DDBJ databases">
        <authorList>
            <person name="Varghese N."/>
            <person name="Submissions Spin"/>
        </authorList>
    </citation>
    <scope>NUCLEOTIDE SEQUENCE [LARGE SCALE GENOMIC DNA]</scope>
    <source>
        <strain evidence="9">DSM 44815</strain>
    </source>
</reference>
<evidence type="ECO:0000256" key="6">
    <source>
        <dbReference type="ARBA" id="ARBA00023251"/>
    </source>
</evidence>
<evidence type="ECO:0000313" key="9">
    <source>
        <dbReference type="Proteomes" id="UP000199385"/>
    </source>
</evidence>
<feature type="domain" description="ABC transporter" evidence="7">
    <location>
        <begin position="4"/>
        <end position="234"/>
    </location>
</feature>
<dbReference type="CDD" id="cd03230">
    <property type="entry name" value="ABC_DR_subfamily_A"/>
    <property type="match status" value="1"/>
</dbReference>
<keyword evidence="4" id="KW-0547">Nucleotide-binding</keyword>
<keyword evidence="5 8" id="KW-0067">ATP-binding</keyword>
<dbReference type="GO" id="GO:0005524">
    <property type="term" value="F:ATP binding"/>
    <property type="evidence" value="ECO:0007669"/>
    <property type="project" value="UniProtKB-KW"/>
</dbReference>
<keyword evidence="6" id="KW-0046">Antibiotic resistance</keyword>
<evidence type="ECO:0000256" key="3">
    <source>
        <dbReference type="ARBA" id="ARBA00022448"/>
    </source>
</evidence>
<dbReference type="PANTHER" id="PTHR42711:SF5">
    <property type="entry name" value="ABC TRANSPORTER ATP-BINDING PROTEIN NATA"/>
    <property type="match status" value="1"/>
</dbReference>
<evidence type="ECO:0000259" key="7">
    <source>
        <dbReference type="PROSITE" id="PS50893"/>
    </source>
</evidence>
<dbReference type="PROSITE" id="PS50893">
    <property type="entry name" value="ABC_TRANSPORTER_2"/>
    <property type="match status" value="1"/>
</dbReference>
<dbReference type="RefSeq" id="WP_091660475.1">
    <property type="nucleotide sequence ID" value="NZ_LT594323.1"/>
</dbReference>
<evidence type="ECO:0000256" key="5">
    <source>
        <dbReference type="ARBA" id="ARBA00022840"/>
    </source>
</evidence>
<dbReference type="InterPro" id="IPR050763">
    <property type="entry name" value="ABC_transporter_ATP-binding"/>
</dbReference>
<dbReference type="GO" id="GO:0005886">
    <property type="term" value="C:plasma membrane"/>
    <property type="evidence" value="ECO:0007669"/>
    <property type="project" value="UniProtKB-SubCell"/>
</dbReference>
<dbReference type="GO" id="GO:0046677">
    <property type="term" value="P:response to antibiotic"/>
    <property type="evidence" value="ECO:0007669"/>
    <property type="project" value="UniProtKB-KW"/>
</dbReference>
<gene>
    <name evidence="8" type="ORF">GA0070611_1745</name>
</gene>
<dbReference type="OrthoDB" id="9804819at2"/>
<dbReference type="Pfam" id="PF00005">
    <property type="entry name" value="ABC_tran"/>
    <property type="match status" value="1"/>
</dbReference>
<sequence length="296" mass="31078">MAVLEVRGLTVGYGDRPALRDVSLTVEAGQIVGLLGPNGAGKTTLMGAVVGAVRPAAGTVRVAGVDVGTHPRRARSRVGYAEQELAVFPTLTARENVTDWAAICGVPRRARADAVEETLAALLLDEVADRQVRTLSGGQRRRVHCAMATVARPPLLLLDEPTVGVDPATRRAVLDHVRELAATGTAVCYSTHYLPEVAALDAMVVLLAAGRVATRGLVGDLLARYGSTMVDLRVADDEGGTRTVSTALSGPEALPAVLHSLGPDLGRLTGLEIRHASLDEVFDRVVAEAREPADVR</sequence>
<dbReference type="InterPro" id="IPR003439">
    <property type="entry name" value="ABC_transporter-like_ATP-bd"/>
</dbReference>
<dbReference type="SUPFAM" id="SSF52540">
    <property type="entry name" value="P-loop containing nucleoside triphosphate hydrolases"/>
    <property type="match status" value="1"/>
</dbReference>
<proteinExistence type="inferred from homology"/>
<dbReference type="STRING" id="261654.GA0070611_1745"/>
<dbReference type="InterPro" id="IPR027417">
    <property type="entry name" value="P-loop_NTPase"/>
</dbReference>
<name>A0A1A8ZD20_9ACTN</name>
<keyword evidence="9" id="KW-1185">Reference proteome</keyword>
<dbReference type="PANTHER" id="PTHR42711">
    <property type="entry name" value="ABC TRANSPORTER ATP-BINDING PROTEIN"/>
    <property type="match status" value="1"/>
</dbReference>